<organism evidence="1 2">
    <name type="scientific">Mikania micrantha</name>
    <name type="common">bitter vine</name>
    <dbReference type="NCBI Taxonomy" id="192012"/>
    <lineage>
        <taxon>Eukaryota</taxon>
        <taxon>Viridiplantae</taxon>
        <taxon>Streptophyta</taxon>
        <taxon>Embryophyta</taxon>
        <taxon>Tracheophyta</taxon>
        <taxon>Spermatophyta</taxon>
        <taxon>Magnoliopsida</taxon>
        <taxon>eudicotyledons</taxon>
        <taxon>Gunneridae</taxon>
        <taxon>Pentapetalae</taxon>
        <taxon>asterids</taxon>
        <taxon>campanulids</taxon>
        <taxon>Asterales</taxon>
        <taxon>Asteraceae</taxon>
        <taxon>Asteroideae</taxon>
        <taxon>Heliantheae alliance</taxon>
        <taxon>Eupatorieae</taxon>
        <taxon>Mikania</taxon>
    </lineage>
</organism>
<dbReference type="EMBL" id="SZYD01000016">
    <property type="protein sequence ID" value="KAD3336195.1"/>
    <property type="molecule type" value="Genomic_DNA"/>
</dbReference>
<dbReference type="Proteomes" id="UP000326396">
    <property type="component" value="Linkage Group LG6"/>
</dbReference>
<dbReference type="AlphaFoldDB" id="A0A5N6M6C2"/>
<reference evidence="1 2" key="1">
    <citation type="submission" date="2019-05" db="EMBL/GenBank/DDBJ databases">
        <title>Mikania micrantha, genome provides insights into the molecular mechanism of rapid growth.</title>
        <authorList>
            <person name="Liu B."/>
        </authorList>
    </citation>
    <scope>NUCLEOTIDE SEQUENCE [LARGE SCALE GENOMIC DNA]</scope>
    <source>
        <strain evidence="1">NLD-2019</strain>
        <tissue evidence="1">Leaf</tissue>
    </source>
</reference>
<sequence>MGDGAAVVDFIVKEVRRSIESLALPTNPYIHGWNPWVMIKLRVGIDRPPPKCMQLRKGSRNGMIFNKVQPKSNFIVEEVKAISFT</sequence>
<evidence type="ECO:0000313" key="2">
    <source>
        <dbReference type="Proteomes" id="UP000326396"/>
    </source>
</evidence>
<accession>A0A5N6M6C2</accession>
<gene>
    <name evidence="1" type="ORF">E3N88_31714</name>
</gene>
<name>A0A5N6M6C2_9ASTR</name>
<protein>
    <submittedName>
        <fullName evidence="1">Uncharacterized protein</fullName>
    </submittedName>
</protein>
<comment type="caution">
    <text evidence="1">The sequence shown here is derived from an EMBL/GenBank/DDBJ whole genome shotgun (WGS) entry which is preliminary data.</text>
</comment>
<evidence type="ECO:0000313" key="1">
    <source>
        <dbReference type="EMBL" id="KAD3336195.1"/>
    </source>
</evidence>
<proteinExistence type="predicted"/>
<keyword evidence="2" id="KW-1185">Reference proteome</keyword>